<reference evidence="2" key="1">
    <citation type="journal article" date="2014" name="Int. J. Syst. Evol. Microbiol.">
        <title>Complete genome sequence of Corynebacterium casei LMG S-19264T (=DSM 44701T), isolated from a smear-ripened cheese.</title>
        <authorList>
            <consortium name="US DOE Joint Genome Institute (JGI-PGF)"/>
            <person name="Walter F."/>
            <person name="Albersmeier A."/>
            <person name="Kalinowski J."/>
            <person name="Ruckert C."/>
        </authorList>
    </citation>
    <scope>NUCLEOTIDE SEQUENCE</scope>
    <source>
        <strain evidence="2">JCM 19596</strain>
    </source>
</reference>
<gene>
    <name evidence="2" type="ORF">GCM10009039_03040</name>
</gene>
<feature type="transmembrane region" description="Helical" evidence="1">
    <location>
        <begin position="12"/>
        <end position="31"/>
    </location>
</feature>
<protein>
    <submittedName>
        <fullName evidence="2">Uncharacterized protein</fullName>
    </submittedName>
</protein>
<name>A0A830F7F2_9EURY</name>
<feature type="transmembrane region" description="Helical" evidence="1">
    <location>
        <begin position="51"/>
        <end position="70"/>
    </location>
</feature>
<dbReference type="EMBL" id="BMPG01000001">
    <property type="protein sequence ID" value="GGL48209.1"/>
    <property type="molecule type" value="Genomic_DNA"/>
</dbReference>
<keyword evidence="1" id="KW-0812">Transmembrane</keyword>
<evidence type="ECO:0000256" key="1">
    <source>
        <dbReference type="SAM" id="Phobius"/>
    </source>
</evidence>
<dbReference type="Proteomes" id="UP000607197">
    <property type="component" value="Unassembled WGS sequence"/>
</dbReference>
<evidence type="ECO:0000313" key="3">
    <source>
        <dbReference type="Proteomes" id="UP000607197"/>
    </source>
</evidence>
<dbReference type="AlphaFoldDB" id="A0A830F7F2"/>
<keyword evidence="1" id="KW-0472">Membrane</keyword>
<dbReference type="InterPro" id="IPR057182">
    <property type="entry name" value="DUF7860"/>
</dbReference>
<reference evidence="2" key="2">
    <citation type="submission" date="2020-09" db="EMBL/GenBank/DDBJ databases">
        <authorList>
            <person name="Sun Q."/>
            <person name="Ohkuma M."/>
        </authorList>
    </citation>
    <scope>NUCLEOTIDE SEQUENCE</scope>
    <source>
        <strain evidence="2">JCM 19596</strain>
    </source>
</reference>
<dbReference type="OrthoDB" id="201415at2157"/>
<dbReference type="RefSeq" id="WP_188975141.1">
    <property type="nucleotide sequence ID" value="NZ_BMPG01000001.1"/>
</dbReference>
<accession>A0A830F7F2</accession>
<organism evidence="2 3">
    <name type="scientific">Halocalculus aciditolerans</name>
    <dbReference type="NCBI Taxonomy" id="1383812"/>
    <lineage>
        <taxon>Archaea</taxon>
        <taxon>Methanobacteriati</taxon>
        <taxon>Methanobacteriota</taxon>
        <taxon>Stenosarchaea group</taxon>
        <taxon>Halobacteria</taxon>
        <taxon>Halobacteriales</taxon>
        <taxon>Halobacteriaceae</taxon>
        <taxon>Halocalculus</taxon>
    </lineage>
</organism>
<proteinExistence type="predicted"/>
<comment type="caution">
    <text evidence="2">The sequence shown here is derived from an EMBL/GenBank/DDBJ whole genome shotgun (WGS) entry which is preliminary data.</text>
</comment>
<keyword evidence="3" id="KW-1185">Reference proteome</keyword>
<keyword evidence="1" id="KW-1133">Transmembrane helix</keyword>
<sequence>MGRYGSIDYPAVVKTGTLASLALVAIGFAGAALGASTLPAWSVSLFTDAEAVGALGVLFVPFVFGVVLPLTE</sequence>
<dbReference type="Pfam" id="PF25259">
    <property type="entry name" value="DUF7860"/>
    <property type="match status" value="1"/>
</dbReference>
<evidence type="ECO:0000313" key="2">
    <source>
        <dbReference type="EMBL" id="GGL48209.1"/>
    </source>
</evidence>